<gene>
    <name evidence="2" type="ORF">UFOVP185_23</name>
</gene>
<reference evidence="2" key="1">
    <citation type="submission" date="2020-05" db="EMBL/GenBank/DDBJ databases">
        <authorList>
            <person name="Chiriac C."/>
            <person name="Salcher M."/>
            <person name="Ghai R."/>
            <person name="Kavagutti S V."/>
        </authorList>
    </citation>
    <scope>NUCLEOTIDE SEQUENCE</scope>
</reference>
<evidence type="ECO:0000256" key="1">
    <source>
        <dbReference type="SAM" id="Phobius"/>
    </source>
</evidence>
<keyword evidence="1" id="KW-0472">Membrane</keyword>
<name>A0A6J7WG53_9CAUD</name>
<sequence>MFVTSTTQRYTLLLTPPNVLLIIFIHIMSTLSGSYNHNNLSLPLPTEGRGTTKHKPETSLHHYTRYLVIHSTVLYKYTTHTIIQQLNYGTLTGPFRVGKVFPLTGHRTCHQWSGNGSHNSSTWNIIDRDEGDR</sequence>
<proteinExistence type="predicted"/>
<protein>
    <submittedName>
        <fullName evidence="2">Uncharacterized protein</fullName>
    </submittedName>
</protein>
<organism evidence="2">
    <name type="scientific">uncultured Caudovirales phage</name>
    <dbReference type="NCBI Taxonomy" id="2100421"/>
    <lineage>
        <taxon>Viruses</taxon>
        <taxon>Duplodnaviria</taxon>
        <taxon>Heunggongvirae</taxon>
        <taxon>Uroviricota</taxon>
        <taxon>Caudoviricetes</taxon>
        <taxon>Peduoviridae</taxon>
        <taxon>Maltschvirus</taxon>
        <taxon>Maltschvirus maltsch</taxon>
    </lineage>
</organism>
<feature type="transmembrane region" description="Helical" evidence="1">
    <location>
        <begin position="12"/>
        <end position="35"/>
    </location>
</feature>
<keyword evidence="1" id="KW-1133">Transmembrane helix</keyword>
<dbReference type="EMBL" id="LR798242">
    <property type="protein sequence ID" value="CAB5214146.1"/>
    <property type="molecule type" value="Genomic_DNA"/>
</dbReference>
<keyword evidence="1" id="KW-0812">Transmembrane</keyword>
<accession>A0A6J7WG53</accession>
<evidence type="ECO:0000313" key="2">
    <source>
        <dbReference type="EMBL" id="CAB5214146.1"/>
    </source>
</evidence>